<dbReference type="AlphaFoldDB" id="A0A0S2LNW7"/>
<keyword evidence="1" id="KW-0150">Chloroplast</keyword>
<geneLocation type="chloroplast" evidence="1"/>
<dbReference type="EMBL" id="KT625415">
    <property type="protein sequence ID" value="ALO63087.1"/>
    <property type="molecule type" value="Genomic_DNA"/>
</dbReference>
<keyword evidence="1" id="KW-0378">Hydrolase</keyword>
<dbReference type="CDD" id="cd00085">
    <property type="entry name" value="HNHc"/>
    <property type="match status" value="1"/>
</dbReference>
<sequence>MVKKLTREDFRELAKTRQHSLISVENEGTPSKGKIVIFCNVCGTEFSIDASKYKRAKTSACPICNQQKPNVQKRSSSAITKSDEKIKQNYDFITNSSDFRTYLLGENNVYTRFLLEKLDHPIEKSENTQIHHMIPKHANGPDSKWNRITLTKADHIKAHKLRYEVYHEFGDYNYLRTVNANIPLNPEYELRIAQMLKKADETRQEEKTGIYADGVSAKGGRASAAKASKQRDYSHQAHMSVDVRTALYTGSIWLHKETGIRLVVKPQQAITLTELKNLFIEALPDANKDRITLSKAQHHKDVTSAISKVIRRDGRKTAYGWALVQIGLDSKD</sequence>
<dbReference type="GO" id="GO:0004519">
    <property type="term" value="F:endonuclease activity"/>
    <property type="evidence" value="ECO:0007669"/>
    <property type="project" value="UniProtKB-KW"/>
</dbReference>
<reference evidence="1" key="1">
    <citation type="journal article" date="2015" name="BMC Evol. Biol.">
        <title>Chloroplast phylogenomic analysis of chlorophyte green algae identifies a novel lineage sister to the Sphaeropleales (Chlorophyceae).</title>
        <authorList>
            <person name="Lemieux C."/>
            <person name="Vincent A.T."/>
            <person name="Labarre A."/>
            <person name="Otis C."/>
            <person name="Turmel M."/>
        </authorList>
    </citation>
    <scope>NUCLEOTIDE SEQUENCE</scope>
</reference>
<proteinExistence type="predicted"/>
<gene>
    <name evidence="1" type="primary">orf332</name>
</gene>
<name>A0A0S2LNW7_9CHLO</name>
<dbReference type="GeneID" id="26378782"/>
<keyword evidence="1" id="KW-0540">Nuclease</keyword>
<accession>A0A0S2LNW7</accession>
<protein>
    <submittedName>
        <fullName evidence="1">Putative HNH homing endonuclease</fullName>
    </submittedName>
</protein>
<dbReference type="RefSeq" id="YP_009184965.1">
    <property type="nucleotide sequence ID" value="NC_028583.1"/>
</dbReference>
<keyword evidence="1" id="KW-0934">Plastid</keyword>
<dbReference type="InterPro" id="IPR003615">
    <property type="entry name" value="HNH_nuc"/>
</dbReference>
<evidence type="ECO:0000313" key="1">
    <source>
        <dbReference type="EMBL" id="ALO63087.1"/>
    </source>
</evidence>
<organism evidence="1">
    <name type="scientific">Hafniomonas laevis</name>
    <dbReference type="NCBI Taxonomy" id="436124"/>
    <lineage>
        <taxon>Eukaryota</taxon>
        <taxon>Viridiplantae</taxon>
        <taxon>Chlorophyta</taxon>
        <taxon>core chlorophytes</taxon>
        <taxon>Chlorophyceae</taxon>
        <taxon>CS clade</taxon>
        <taxon>Chlamydomonadales</taxon>
        <taxon>Dunaliellaceae</taxon>
        <taxon>Hafniomonas</taxon>
    </lineage>
</organism>
<keyword evidence="1" id="KW-0255">Endonuclease</keyword>